<organism evidence="9 10">
    <name type="scientific">Genlisea aurea</name>
    <dbReference type="NCBI Taxonomy" id="192259"/>
    <lineage>
        <taxon>Eukaryota</taxon>
        <taxon>Viridiplantae</taxon>
        <taxon>Streptophyta</taxon>
        <taxon>Embryophyta</taxon>
        <taxon>Tracheophyta</taxon>
        <taxon>Spermatophyta</taxon>
        <taxon>Magnoliopsida</taxon>
        <taxon>eudicotyledons</taxon>
        <taxon>Gunneridae</taxon>
        <taxon>Pentapetalae</taxon>
        <taxon>asterids</taxon>
        <taxon>lamiids</taxon>
        <taxon>Lamiales</taxon>
        <taxon>Lentibulariaceae</taxon>
        <taxon>Genlisea</taxon>
    </lineage>
</organism>
<feature type="domain" description="Trichome birefringence-like N-terminal" evidence="8">
    <location>
        <begin position="2"/>
        <end position="55"/>
    </location>
</feature>
<dbReference type="AlphaFoldDB" id="S8DPL2"/>
<dbReference type="InterPro" id="IPR029962">
    <property type="entry name" value="TBL"/>
</dbReference>
<dbReference type="InterPro" id="IPR025846">
    <property type="entry name" value="TBL_N"/>
</dbReference>
<dbReference type="GO" id="GO:0016020">
    <property type="term" value="C:membrane"/>
    <property type="evidence" value="ECO:0007669"/>
    <property type="project" value="UniProtKB-SubCell"/>
</dbReference>
<dbReference type="Pfam" id="PF13839">
    <property type="entry name" value="PC-Esterase"/>
    <property type="match status" value="1"/>
</dbReference>
<evidence type="ECO:0000256" key="4">
    <source>
        <dbReference type="ARBA" id="ARBA00022968"/>
    </source>
</evidence>
<keyword evidence="10" id="KW-1185">Reference proteome</keyword>
<evidence type="ECO:0000256" key="3">
    <source>
        <dbReference type="ARBA" id="ARBA00022692"/>
    </source>
</evidence>
<keyword evidence="6" id="KW-0472">Membrane</keyword>
<dbReference type="PANTHER" id="PTHR32285">
    <property type="entry name" value="PROTEIN TRICHOME BIREFRINGENCE-LIKE 9-RELATED"/>
    <property type="match status" value="1"/>
</dbReference>
<dbReference type="Proteomes" id="UP000015453">
    <property type="component" value="Unassembled WGS sequence"/>
</dbReference>
<dbReference type="GO" id="GO:0005794">
    <property type="term" value="C:Golgi apparatus"/>
    <property type="evidence" value="ECO:0007669"/>
    <property type="project" value="TreeGrafter"/>
</dbReference>
<dbReference type="GO" id="GO:0016413">
    <property type="term" value="F:O-acetyltransferase activity"/>
    <property type="evidence" value="ECO:0007669"/>
    <property type="project" value="InterPro"/>
</dbReference>
<comment type="similarity">
    <text evidence="2">Belongs to the PC-esterase family. TBL subfamily.</text>
</comment>
<comment type="subcellular location">
    <subcellularLocation>
        <location evidence="1">Membrane</location>
        <topology evidence="1">Single-pass membrane protein</topology>
    </subcellularLocation>
</comment>
<dbReference type="OrthoDB" id="630188at2759"/>
<reference evidence="9 10" key="1">
    <citation type="journal article" date="2013" name="BMC Genomics">
        <title>The miniature genome of a carnivorous plant Genlisea aurea contains a low number of genes and short non-coding sequences.</title>
        <authorList>
            <person name="Leushkin E.V."/>
            <person name="Sutormin R.A."/>
            <person name="Nabieva E.R."/>
            <person name="Penin A.A."/>
            <person name="Kondrashov A.S."/>
            <person name="Logacheva M.D."/>
        </authorList>
    </citation>
    <scope>NUCLEOTIDE SEQUENCE [LARGE SCALE GENOMIC DNA]</scope>
</reference>
<evidence type="ECO:0000256" key="6">
    <source>
        <dbReference type="ARBA" id="ARBA00023136"/>
    </source>
</evidence>
<feature type="domain" description="Trichome birefringence-like C-terminal" evidence="7">
    <location>
        <begin position="59"/>
        <end position="350"/>
    </location>
</feature>
<dbReference type="PANTHER" id="PTHR32285:SF235">
    <property type="entry name" value="PROTEIN TRICHOME BIREFRINGENCE-LIKE 16"/>
    <property type="match status" value="1"/>
</dbReference>
<protein>
    <submittedName>
        <fullName evidence="9">Uncharacterized protein</fullName>
    </submittedName>
</protein>
<evidence type="ECO:0000256" key="2">
    <source>
        <dbReference type="ARBA" id="ARBA00007727"/>
    </source>
</evidence>
<evidence type="ECO:0000256" key="1">
    <source>
        <dbReference type="ARBA" id="ARBA00004167"/>
    </source>
</evidence>
<feature type="non-terminal residue" evidence="9">
    <location>
        <position position="1"/>
    </location>
</feature>
<gene>
    <name evidence="9" type="ORF">M569_13061</name>
</gene>
<evidence type="ECO:0000259" key="7">
    <source>
        <dbReference type="Pfam" id="PF13839"/>
    </source>
</evidence>
<dbReference type="EMBL" id="AUSU01006626">
    <property type="protein sequence ID" value="EPS61732.1"/>
    <property type="molecule type" value="Genomic_DNA"/>
</dbReference>
<sequence>SDCNYAAGRWVFDDSRPLYSGFGCKKWLSPMWACRLMQRMDFEYEKLRWVPKDCEMEGFSSSKFLNRMQSKTLAFVGDSLGRQQFQSLMCMLTGGETNDDVIDVGYEYGLVKARGAIRPDGWAYKFPDTNTTILYYWSASLCDLEPLDASDPSAGFAMHLDRPPAFLRRYLPGFDFLVLNTGHHWNKGKLVANRWIMHLGGTLCLSRNLIRFYGSAKDVTLRSIVRWLESQLPSHPNLRAFYRTMSPRHFSNGDWNTGGTCDGTRPRNGSAVVARGVGEEGYGEDDAVGRSAVEGSGGGGVRLLDITGLSGVRDEGHISKYGVKGAAGVEDCLHWCLPGVPDTWNEVLFALII</sequence>
<evidence type="ECO:0000313" key="9">
    <source>
        <dbReference type="EMBL" id="EPS61732.1"/>
    </source>
</evidence>
<keyword evidence="5" id="KW-1133">Transmembrane helix</keyword>
<evidence type="ECO:0000256" key="5">
    <source>
        <dbReference type="ARBA" id="ARBA00022989"/>
    </source>
</evidence>
<accession>S8DPL2</accession>
<proteinExistence type="inferred from homology"/>
<dbReference type="Pfam" id="PF14416">
    <property type="entry name" value="PMR5N"/>
    <property type="match status" value="1"/>
</dbReference>
<evidence type="ECO:0000259" key="8">
    <source>
        <dbReference type="Pfam" id="PF14416"/>
    </source>
</evidence>
<name>S8DPL2_9LAMI</name>
<comment type="caution">
    <text evidence="9">The sequence shown here is derived from an EMBL/GenBank/DDBJ whole genome shotgun (WGS) entry which is preliminary data.</text>
</comment>
<dbReference type="InterPro" id="IPR026057">
    <property type="entry name" value="TBL_C"/>
</dbReference>
<evidence type="ECO:0000313" key="10">
    <source>
        <dbReference type="Proteomes" id="UP000015453"/>
    </source>
</evidence>
<keyword evidence="3" id="KW-0812">Transmembrane</keyword>
<keyword evidence="4" id="KW-0735">Signal-anchor</keyword>